<dbReference type="SMART" id="SM00130">
    <property type="entry name" value="KR"/>
    <property type="match status" value="1"/>
</dbReference>
<keyword evidence="2" id="KW-1015">Disulfide bond</keyword>
<accession>A0A8S4NYA1</accession>
<keyword evidence="1 3" id="KW-0420">Kringle</keyword>
<dbReference type="InterPro" id="IPR050759">
    <property type="entry name" value="Serine_protease_kringle"/>
</dbReference>
<dbReference type="PROSITE" id="PS50070">
    <property type="entry name" value="KRINGLE_2"/>
    <property type="match status" value="1"/>
</dbReference>
<keyword evidence="7" id="KW-1185">Reference proteome</keyword>
<feature type="domain" description="Kringle" evidence="5">
    <location>
        <begin position="35"/>
        <end position="112"/>
    </location>
</feature>
<name>A0A8S4NYA1_OWEFU</name>
<dbReference type="CDD" id="cd00108">
    <property type="entry name" value="KR"/>
    <property type="match status" value="1"/>
</dbReference>
<comment type="caution">
    <text evidence="6">The sequence shown here is derived from an EMBL/GenBank/DDBJ whole genome shotgun (WGS) entry which is preliminary data.</text>
</comment>
<evidence type="ECO:0000256" key="1">
    <source>
        <dbReference type="ARBA" id="ARBA00022572"/>
    </source>
</evidence>
<dbReference type="InterPro" id="IPR000001">
    <property type="entry name" value="Kringle"/>
</dbReference>
<dbReference type="Pfam" id="PF00051">
    <property type="entry name" value="Kringle"/>
    <property type="match status" value="1"/>
</dbReference>
<feature type="non-terminal residue" evidence="6">
    <location>
        <position position="1"/>
    </location>
</feature>
<dbReference type="OrthoDB" id="272018at2759"/>
<dbReference type="PANTHER" id="PTHR24261">
    <property type="entry name" value="PLASMINOGEN-RELATED"/>
    <property type="match status" value="1"/>
</dbReference>
<sequence length="335" mass="36078">MVSLRMWTTLWIMCLSSLLSSATAQVYAECKTSQEGWEYLGEESHTATGIQCQRWDAQYPHQHDKNDPSRFPDATLEDAANYCRNPDMHSGGPWCYTVDPNVRWVPCRISFCEVCNITAAWGCVKDFTDHMSRAIASPCDSLPKLCRTIPETISCVTEALFGCSTLQRTTIRDTLDKVLKAMGDSCPNDTDVTQPPTCVPPTTLPTAPIVSDTPSTAAVTTAAQRTTMKELTTQTHTTPTTTCTCSCCGCCSPVDCGSTTAPTTTGPSINVTDAEFTTTVQETTTTEAKTTEVDTTTVGPTTISLTTEAETTVGPTTIALTTEAERTVSPTTIVS</sequence>
<evidence type="ECO:0000259" key="5">
    <source>
        <dbReference type="PROSITE" id="PS50070"/>
    </source>
</evidence>
<dbReference type="AlphaFoldDB" id="A0A8S4NYA1"/>
<evidence type="ECO:0000313" key="7">
    <source>
        <dbReference type="Proteomes" id="UP000749559"/>
    </source>
</evidence>
<comment type="caution">
    <text evidence="3">Lacks conserved residue(s) required for the propagation of feature annotation.</text>
</comment>
<feature type="chain" id="PRO_5035882749" description="Kringle domain-containing protein" evidence="4">
    <location>
        <begin position="25"/>
        <end position="335"/>
    </location>
</feature>
<reference evidence="6" key="1">
    <citation type="submission" date="2022-03" db="EMBL/GenBank/DDBJ databases">
        <authorList>
            <person name="Martin C."/>
        </authorList>
    </citation>
    <scope>NUCLEOTIDE SEQUENCE</scope>
</reference>
<evidence type="ECO:0000256" key="2">
    <source>
        <dbReference type="ARBA" id="ARBA00023157"/>
    </source>
</evidence>
<gene>
    <name evidence="6" type="ORF">OFUS_LOCUS11047</name>
</gene>
<feature type="signal peptide" evidence="4">
    <location>
        <begin position="1"/>
        <end position="24"/>
    </location>
</feature>
<keyword evidence="4" id="KW-0732">Signal</keyword>
<protein>
    <recommendedName>
        <fullName evidence="5">Kringle domain-containing protein</fullName>
    </recommendedName>
</protein>
<dbReference type="PROSITE" id="PS00021">
    <property type="entry name" value="KRINGLE_1"/>
    <property type="match status" value="1"/>
</dbReference>
<evidence type="ECO:0000256" key="4">
    <source>
        <dbReference type="SAM" id="SignalP"/>
    </source>
</evidence>
<dbReference type="InterPro" id="IPR038178">
    <property type="entry name" value="Kringle_sf"/>
</dbReference>
<dbReference type="InterPro" id="IPR018056">
    <property type="entry name" value="Kringle_CS"/>
</dbReference>
<dbReference type="PANTHER" id="PTHR24261:SF7">
    <property type="entry name" value="KRINGLE DOMAIN-CONTAINING PROTEIN"/>
    <property type="match status" value="1"/>
</dbReference>
<organism evidence="6 7">
    <name type="scientific">Owenia fusiformis</name>
    <name type="common">Polychaete worm</name>
    <dbReference type="NCBI Taxonomy" id="6347"/>
    <lineage>
        <taxon>Eukaryota</taxon>
        <taxon>Metazoa</taxon>
        <taxon>Spiralia</taxon>
        <taxon>Lophotrochozoa</taxon>
        <taxon>Annelida</taxon>
        <taxon>Polychaeta</taxon>
        <taxon>Sedentaria</taxon>
        <taxon>Canalipalpata</taxon>
        <taxon>Sabellida</taxon>
        <taxon>Oweniida</taxon>
        <taxon>Oweniidae</taxon>
        <taxon>Owenia</taxon>
    </lineage>
</organism>
<dbReference type="Gene3D" id="2.40.20.10">
    <property type="entry name" value="Plasminogen Kringle 4"/>
    <property type="match status" value="1"/>
</dbReference>
<proteinExistence type="predicted"/>
<dbReference type="InterPro" id="IPR013806">
    <property type="entry name" value="Kringle-like"/>
</dbReference>
<dbReference type="Proteomes" id="UP000749559">
    <property type="component" value="Unassembled WGS sequence"/>
</dbReference>
<evidence type="ECO:0000256" key="3">
    <source>
        <dbReference type="PROSITE-ProRule" id="PRU00121"/>
    </source>
</evidence>
<evidence type="ECO:0000313" key="6">
    <source>
        <dbReference type="EMBL" id="CAH1784926.1"/>
    </source>
</evidence>
<dbReference type="EMBL" id="CAIIXF020000005">
    <property type="protein sequence ID" value="CAH1784926.1"/>
    <property type="molecule type" value="Genomic_DNA"/>
</dbReference>
<dbReference type="SUPFAM" id="SSF57440">
    <property type="entry name" value="Kringle-like"/>
    <property type="match status" value="1"/>
</dbReference>